<reference evidence="3" key="1">
    <citation type="journal article" date="2019" name="Int. J. Syst. Evol. Microbiol.">
        <title>The Global Catalogue of Microorganisms (GCM) 10K type strain sequencing project: providing services to taxonomists for standard genome sequencing and annotation.</title>
        <authorList>
            <consortium name="The Broad Institute Genomics Platform"/>
            <consortium name="The Broad Institute Genome Sequencing Center for Infectious Disease"/>
            <person name="Wu L."/>
            <person name="Ma J."/>
        </authorList>
    </citation>
    <scope>NUCLEOTIDE SEQUENCE [LARGE SCALE GENOMIC DNA]</scope>
    <source>
        <strain evidence="3">CGMCC 4.7304</strain>
    </source>
</reference>
<feature type="region of interest" description="Disordered" evidence="1">
    <location>
        <begin position="1"/>
        <end position="21"/>
    </location>
</feature>
<organism evidence="2 3">
    <name type="scientific">Streptomyces gamaensis</name>
    <dbReference type="NCBI Taxonomy" id="1763542"/>
    <lineage>
        <taxon>Bacteria</taxon>
        <taxon>Bacillati</taxon>
        <taxon>Actinomycetota</taxon>
        <taxon>Actinomycetes</taxon>
        <taxon>Kitasatosporales</taxon>
        <taxon>Streptomycetaceae</taxon>
        <taxon>Streptomyces</taxon>
    </lineage>
</organism>
<evidence type="ECO:0000313" key="2">
    <source>
        <dbReference type="EMBL" id="MFC5722067.1"/>
    </source>
</evidence>
<dbReference type="RefSeq" id="WP_390317430.1">
    <property type="nucleotide sequence ID" value="NZ_JBHSPB010000010.1"/>
</dbReference>
<accession>A0ABW0Z0V7</accession>
<feature type="compositionally biased region" description="Polar residues" evidence="1">
    <location>
        <begin position="1"/>
        <end position="11"/>
    </location>
</feature>
<evidence type="ECO:0000313" key="3">
    <source>
        <dbReference type="Proteomes" id="UP001596083"/>
    </source>
</evidence>
<proteinExistence type="predicted"/>
<comment type="caution">
    <text evidence="2">The sequence shown here is derived from an EMBL/GenBank/DDBJ whole genome shotgun (WGS) entry which is preliminary data.</text>
</comment>
<keyword evidence="3" id="KW-1185">Reference proteome</keyword>
<sequence>MANHVQGTGHTEFQRNMGDTCTAIPPEGAVIAGEVVKALPADEHARTHP</sequence>
<dbReference type="EMBL" id="JBHSPB010000010">
    <property type="protein sequence ID" value="MFC5722067.1"/>
    <property type="molecule type" value="Genomic_DNA"/>
</dbReference>
<gene>
    <name evidence="2" type="ORF">ACFP1Z_18030</name>
</gene>
<name>A0ABW0Z0V7_9ACTN</name>
<dbReference type="Proteomes" id="UP001596083">
    <property type="component" value="Unassembled WGS sequence"/>
</dbReference>
<evidence type="ECO:0000256" key="1">
    <source>
        <dbReference type="SAM" id="MobiDB-lite"/>
    </source>
</evidence>
<protein>
    <submittedName>
        <fullName evidence="2">Uncharacterized protein</fullName>
    </submittedName>
</protein>